<feature type="transmembrane region" description="Helical" evidence="7">
    <location>
        <begin position="94"/>
        <end position="113"/>
    </location>
</feature>
<evidence type="ECO:0000256" key="1">
    <source>
        <dbReference type="ARBA" id="ARBA00004651"/>
    </source>
</evidence>
<dbReference type="CDD" id="cd06261">
    <property type="entry name" value="TM_PBP2"/>
    <property type="match status" value="1"/>
</dbReference>
<evidence type="ECO:0000256" key="3">
    <source>
        <dbReference type="ARBA" id="ARBA00022475"/>
    </source>
</evidence>
<comment type="caution">
    <text evidence="9">The sequence shown here is derived from an EMBL/GenBank/DDBJ whole genome shotgun (WGS) entry which is preliminary data.</text>
</comment>
<feature type="transmembrane region" description="Helical" evidence="7">
    <location>
        <begin position="125"/>
        <end position="149"/>
    </location>
</feature>
<dbReference type="PANTHER" id="PTHR43744:SF8">
    <property type="entry name" value="SN-GLYCEROL-3-PHOSPHATE TRANSPORT SYSTEM PERMEASE PROTEIN UGPE"/>
    <property type="match status" value="1"/>
</dbReference>
<keyword evidence="6 7" id="KW-0472">Membrane</keyword>
<comment type="similarity">
    <text evidence="7">Belongs to the binding-protein-dependent transport system permease family.</text>
</comment>
<keyword evidence="4 7" id="KW-0812">Transmembrane</keyword>
<dbReference type="InterPro" id="IPR035906">
    <property type="entry name" value="MetI-like_sf"/>
</dbReference>
<evidence type="ECO:0000256" key="5">
    <source>
        <dbReference type="ARBA" id="ARBA00022989"/>
    </source>
</evidence>
<evidence type="ECO:0000256" key="7">
    <source>
        <dbReference type="RuleBase" id="RU363032"/>
    </source>
</evidence>
<keyword evidence="2 7" id="KW-0813">Transport</keyword>
<feature type="transmembrane region" description="Helical" evidence="7">
    <location>
        <begin position="201"/>
        <end position="226"/>
    </location>
</feature>
<accession>A0ABN8GS14</accession>
<evidence type="ECO:0000256" key="6">
    <source>
        <dbReference type="ARBA" id="ARBA00023136"/>
    </source>
</evidence>
<evidence type="ECO:0000256" key="4">
    <source>
        <dbReference type="ARBA" id="ARBA00022692"/>
    </source>
</evidence>
<name>A0ABN8GS14_9BACL</name>
<keyword evidence="3" id="KW-1003">Cell membrane</keyword>
<dbReference type="RefSeq" id="WP_236344419.1">
    <property type="nucleotide sequence ID" value="NZ_CAKMMF010000026.1"/>
</dbReference>
<dbReference type="PROSITE" id="PS50928">
    <property type="entry name" value="ABC_TM1"/>
    <property type="match status" value="1"/>
</dbReference>
<gene>
    <name evidence="9" type="primary">araQ_9</name>
    <name evidence="9" type="ORF">PAECIP111893_04090</name>
</gene>
<keyword evidence="10" id="KW-1185">Reference proteome</keyword>
<feature type="transmembrane region" description="Helical" evidence="7">
    <location>
        <begin position="260"/>
        <end position="280"/>
    </location>
</feature>
<evidence type="ECO:0000259" key="8">
    <source>
        <dbReference type="PROSITE" id="PS50928"/>
    </source>
</evidence>
<dbReference type="Proteomes" id="UP000838686">
    <property type="component" value="Unassembled WGS sequence"/>
</dbReference>
<comment type="subcellular location">
    <subcellularLocation>
        <location evidence="1 7">Cell membrane</location>
        <topology evidence="1 7">Multi-pass membrane protein</topology>
    </subcellularLocation>
</comment>
<feature type="transmembrane region" description="Helical" evidence="7">
    <location>
        <begin position="161"/>
        <end position="180"/>
    </location>
</feature>
<keyword evidence="5 7" id="KW-1133">Transmembrane helix</keyword>
<evidence type="ECO:0000256" key="2">
    <source>
        <dbReference type="ARBA" id="ARBA00022448"/>
    </source>
</evidence>
<protein>
    <submittedName>
        <fullName evidence="9">L-arabinose transport system permease protein AraQ</fullName>
    </submittedName>
</protein>
<dbReference type="Gene3D" id="1.10.3720.10">
    <property type="entry name" value="MetI-like"/>
    <property type="match status" value="1"/>
</dbReference>
<sequence>MSANATNMSSVGSSSRKGRTGVKRDASKLIWYALLIFFSLVAIVPILWMVSSSLKTNLGVFMVPAKWIPEDPQWSNYLHVFTDIPFFTYFKNTAIITVLGIVGTVISSSLVAYGLSRIKFKGSNIIFYLIIATMMIPPQVTIVPQFLIFKQLGWIDSLKPLIVPEWFGSPYNIFLLRQFFIGIPKSLDEAAMIDGAGLFRIYWRIILPLSKPVLAAISIFAFMFFWNDFFKPLIFINDDSLKTLTLGIMDFKSSFNIIQWNYLMAASALILLPCVLLFFFAQRYFIKGISVSGLK</sequence>
<dbReference type="Pfam" id="PF00528">
    <property type="entry name" value="BPD_transp_1"/>
    <property type="match status" value="1"/>
</dbReference>
<organism evidence="9 10">
    <name type="scientific">Paenibacillus plantiphilus</name>
    <dbReference type="NCBI Taxonomy" id="2905650"/>
    <lineage>
        <taxon>Bacteria</taxon>
        <taxon>Bacillati</taxon>
        <taxon>Bacillota</taxon>
        <taxon>Bacilli</taxon>
        <taxon>Bacillales</taxon>
        <taxon>Paenibacillaceae</taxon>
        <taxon>Paenibacillus</taxon>
    </lineage>
</organism>
<evidence type="ECO:0000313" key="10">
    <source>
        <dbReference type="Proteomes" id="UP000838686"/>
    </source>
</evidence>
<feature type="domain" description="ABC transmembrane type-1" evidence="8">
    <location>
        <begin position="90"/>
        <end position="281"/>
    </location>
</feature>
<reference evidence="9" key="1">
    <citation type="submission" date="2022-01" db="EMBL/GenBank/DDBJ databases">
        <authorList>
            <person name="Criscuolo A."/>
        </authorList>
    </citation>
    <scope>NUCLEOTIDE SEQUENCE</scope>
    <source>
        <strain evidence="9">CIP111893</strain>
    </source>
</reference>
<dbReference type="InterPro" id="IPR000515">
    <property type="entry name" value="MetI-like"/>
</dbReference>
<dbReference type="PANTHER" id="PTHR43744">
    <property type="entry name" value="ABC TRANSPORTER PERMEASE PROTEIN MG189-RELATED-RELATED"/>
    <property type="match status" value="1"/>
</dbReference>
<proteinExistence type="inferred from homology"/>
<dbReference type="SUPFAM" id="SSF161098">
    <property type="entry name" value="MetI-like"/>
    <property type="match status" value="1"/>
</dbReference>
<dbReference type="EMBL" id="CAKMMF010000026">
    <property type="protein sequence ID" value="CAH1216287.1"/>
    <property type="molecule type" value="Genomic_DNA"/>
</dbReference>
<evidence type="ECO:0000313" key="9">
    <source>
        <dbReference type="EMBL" id="CAH1216287.1"/>
    </source>
</evidence>
<feature type="transmembrane region" description="Helical" evidence="7">
    <location>
        <begin position="29"/>
        <end position="50"/>
    </location>
</feature>